<comment type="caution">
    <text evidence="3">The sequence shown here is derived from an EMBL/GenBank/DDBJ whole genome shotgun (WGS) entry which is preliminary data.</text>
</comment>
<dbReference type="InterPro" id="IPR000261">
    <property type="entry name" value="EH_dom"/>
</dbReference>
<sequence length="431" mass="48995">MNKLKNVFQRSSQKKTTEDRRPQQFVKRHSSAMVTPIVTDYSTIPLPPPAINLSELSEMEKPAYQSWWKDLDPFDLQKINNENVLKFLKGCSLQDNKLEQILALFETAGDGLDKLQFFAMLRLIAHAQNGRKISRALVYLGAPIPQFHQNTIDILIKPIEDNQVIKKPLDSRKSWWGNEKGQQFENRRSYMGPFTAHTPIPNQASPSMDCFYDNNAWEQQQQQQQQQQQPIRPIMTNAAASTNAITPITPKIIQSDEKYTHGRSRSAGTVNEFIHNPYQQVVEEAQLASSRSSLSLHELNTGQTLLLTQKFVYQSPSMRNQELAASNPFNIPSAPPVDEPSPLPPSEEDICSPFDDTNSEDQINYKPNTHSIPPPPVPNQLTKPAFPKYTRTNTFLIKRSQSTAADRKPTTSSTPTSRKHQRHKSTNDVFY</sequence>
<dbReference type="Pfam" id="PF12763">
    <property type="entry name" value="EH"/>
    <property type="match status" value="1"/>
</dbReference>
<organism evidence="3 4">
    <name type="scientific">Helicostylum pulchrum</name>
    <dbReference type="NCBI Taxonomy" id="562976"/>
    <lineage>
        <taxon>Eukaryota</taxon>
        <taxon>Fungi</taxon>
        <taxon>Fungi incertae sedis</taxon>
        <taxon>Mucoromycota</taxon>
        <taxon>Mucoromycotina</taxon>
        <taxon>Mucoromycetes</taxon>
        <taxon>Mucorales</taxon>
        <taxon>Mucorineae</taxon>
        <taxon>Mucoraceae</taxon>
        <taxon>Helicostylum</taxon>
    </lineage>
</organism>
<protein>
    <recommendedName>
        <fullName evidence="2">EH domain-containing protein</fullName>
    </recommendedName>
</protein>
<gene>
    <name evidence="3" type="ORF">HPULCUR_007504</name>
</gene>
<reference evidence="3 4" key="1">
    <citation type="submission" date="2024-04" db="EMBL/GenBank/DDBJ databases">
        <title>genome sequences of Mucor flavus KT1a and Helicostylum pulchrum KT1b strains isolation_sourced from the surface of a dry-aged beef.</title>
        <authorList>
            <person name="Toyotome T."/>
            <person name="Hosono M."/>
            <person name="Torimaru M."/>
            <person name="Fukuda K."/>
            <person name="Mikami N."/>
        </authorList>
    </citation>
    <scope>NUCLEOTIDE SEQUENCE [LARGE SCALE GENOMIC DNA]</scope>
    <source>
        <strain evidence="3 4">KT1b</strain>
    </source>
</reference>
<dbReference type="InterPro" id="IPR011992">
    <property type="entry name" value="EF-hand-dom_pair"/>
</dbReference>
<name>A0ABP9Y4X9_9FUNG</name>
<keyword evidence="4" id="KW-1185">Reference proteome</keyword>
<dbReference type="EMBL" id="BAABUJ010000021">
    <property type="protein sequence ID" value="GAA5802044.1"/>
    <property type="molecule type" value="Genomic_DNA"/>
</dbReference>
<evidence type="ECO:0000313" key="4">
    <source>
        <dbReference type="Proteomes" id="UP001476247"/>
    </source>
</evidence>
<feature type="region of interest" description="Disordered" evidence="1">
    <location>
        <begin position="326"/>
        <end position="431"/>
    </location>
</feature>
<evidence type="ECO:0000256" key="1">
    <source>
        <dbReference type="SAM" id="MobiDB-lite"/>
    </source>
</evidence>
<dbReference type="SMART" id="SM00027">
    <property type="entry name" value="EH"/>
    <property type="match status" value="1"/>
</dbReference>
<accession>A0ABP9Y4X9</accession>
<feature type="compositionally biased region" description="Pro residues" evidence="1">
    <location>
        <begin position="333"/>
        <end position="345"/>
    </location>
</feature>
<dbReference type="Proteomes" id="UP001476247">
    <property type="component" value="Unassembled WGS sequence"/>
</dbReference>
<proteinExistence type="predicted"/>
<dbReference type="Gene3D" id="1.10.238.10">
    <property type="entry name" value="EF-hand"/>
    <property type="match status" value="1"/>
</dbReference>
<dbReference type="SUPFAM" id="SSF47473">
    <property type="entry name" value="EF-hand"/>
    <property type="match status" value="1"/>
</dbReference>
<evidence type="ECO:0000259" key="2">
    <source>
        <dbReference type="SMART" id="SM00027"/>
    </source>
</evidence>
<evidence type="ECO:0000313" key="3">
    <source>
        <dbReference type="EMBL" id="GAA5802044.1"/>
    </source>
</evidence>
<feature type="compositionally biased region" description="Polar residues" evidence="1">
    <location>
        <begin position="360"/>
        <end position="371"/>
    </location>
</feature>
<feature type="compositionally biased region" description="Polar residues" evidence="1">
    <location>
        <begin position="390"/>
        <end position="404"/>
    </location>
</feature>
<feature type="region of interest" description="Disordered" evidence="1">
    <location>
        <begin position="1"/>
        <end position="26"/>
    </location>
</feature>
<feature type="domain" description="EH" evidence="2">
    <location>
        <begin position="53"/>
        <end position="147"/>
    </location>
</feature>